<comment type="subcellular location">
    <subcellularLocation>
        <location evidence="1">Cell membrane</location>
        <topology evidence="1">Multi-pass membrane protein</topology>
    </subcellularLocation>
</comment>
<evidence type="ECO:0000256" key="10">
    <source>
        <dbReference type="ARBA" id="ARBA00023303"/>
    </source>
</evidence>
<evidence type="ECO:0000256" key="9">
    <source>
        <dbReference type="ARBA" id="ARBA00023136"/>
    </source>
</evidence>
<evidence type="ECO:0000256" key="8">
    <source>
        <dbReference type="ARBA" id="ARBA00023065"/>
    </source>
</evidence>
<name>A0A9N9X4R3_PHACE</name>
<reference evidence="12" key="2">
    <citation type="submission" date="2022-10" db="EMBL/GenBank/DDBJ databases">
        <authorList>
            <consortium name="ENA_rothamsted_submissions"/>
            <consortium name="culmorum"/>
            <person name="King R."/>
        </authorList>
    </citation>
    <scope>NUCLEOTIDE SEQUENCE</scope>
</reference>
<dbReference type="PANTHER" id="PTHR21522">
    <property type="entry name" value="PROTON CHANNEL OTOP"/>
    <property type="match status" value="1"/>
</dbReference>
<keyword evidence="6" id="KW-0375">Hydrogen ion transport</keyword>
<evidence type="ECO:0000256" key="1">
    <source>
        <dbReference type="ARBA" id="ARBA00004651"/>
    </source>
</evidence>
<keyword evidence="7 11" id="KW-1133">Transmembrane helix</keyword>
<evidence type="ECO:0000256" key="7">
    <source>
        <dbReference type="ARBA" id="ARBA00022989"/>
    </source>
</evidence>
<feature type="transmembrane region" description="Helical" evidence="11">
    <location>
        <begin position="461"/>
        <end position="479"/>
    </location>
</feature>
<evidence type="ECO:0000313" key="13">
    <source>
        <dbReference type="Proteomes" id="UP001153737"/>
    </source>
</evidence>
<gene>
    <name evidence="12" type="ORF">PHAECO_LOCUS10167</name>
</gene>
<feature type="transmembrane region" description="Helical" evidence="11">
    <location>
        <begin position="500"/>
        <end position="517"/>
    </location>
</feature>
<dbReference type="AlphaFoldDB" id="A0A9N9X4R3"/>
<feature type="transmembrane region" description="Helical" evidence="11">
    <location>
        <begin position="423"/>
        <end position="441"/>
    </location>
</feature>
<evidence type="ECO:0000313" key="12">
    <source>
        <dbReference type="EMBL" id="CAG9823197.1"/>
    </source>
</evidence>
<proteinExistence type="inferred from homology"/>
<dbReference type="EMBL" id="OU896712">
    <property type="protein sequence ID" value="CAG9823197.1"/>
    <property type="molecule type" value="Genomic_DNA"/>
</dbReference>
<evidence type="ECO:0000256" key="4">
    <source>
        <dbReference type="ARBA" id="ARBA00022475"/>
    </source>
</evidence>
<evidence type="ECO:0000256" key="2">
    <source>
        <dbReference type="ARBA" id="ARBA00006513"/>
    </source>
</evidence>
<evidence type="ECO:0000256" key="3">
    <source>
        <dbReference type="ARBA" id="ARBA00022448"/>
    </source>
</evidence>
<dbReference type="PANTHER" id="PTHR21522:SF61">
    <property type="entry name" value="PROTON CHANNEL OTOPLC"/>
    <property type="match status" value="1"/>
</dbReference>
<feature type="transmembrane region" description="Helical" evidence="11">
    <location>
        <begin position="128"/>
        <end position="147"/>
    </location>
</feature>
<feature type="transmembrane region" description="Helical" evidence="11">
    <location>
        <begin position="348"/>
        <end position="367"/>
    </location>
</feature>
<keyword evidence="10" id="KW-0407">Ion channel</keyword>
<dbReference type="OrthoDB" id="6429739at2759"/>
<feature type="transmembrane region" description="Helical" evidence="11">
    <location>
        <begin position="37"/>
        <end position="60"/>
    </location>
</feature>
<reference evidence="12" key="1">
    <citation type="submission" date="2022-01" db="EMBL/GenBank/DDBJ databases">
        <authorList>
            <person name="King R."/>
        </authorList>
    </citation>
    <scope>NUCLEOTIDE SEQUENCE</scope>
</reference>
<comment type="similarity">
    <text evidence="2">Belongs to the otopetrin family.</text>
</comment>
<keyword evidence="4" id="KW-1003">Cell membrane</keyword>
<dbReference type="Pfam" id="PF03189">
    <property type="entry name" value="Otopetrin"/>
    <property type="match status" value="1"/>
</dbReference>
<evidence type="ECO:0000256" key="11">
    <source>
        <dbReference type="SAM" id="Phobius"/>
    </source>
</evidence>
<keyword evidence="3" id="KW-0813">Transport</keyword>
<feature type="transmembrane region" description="Helical" evidence="11">
    <location>
        <begin position="379"/>
        <end position="402"/>
    </location>
</feature>
<dbReference type="InterPro" id="IPR004878">
    <property type="entry name" value="Otopetrin"/>
</dbReference>
<feature type="transmembrane region" description="Helical" evidence="11">
    <location>
        <begin position="167"/>
        <end position="187"/>
    </location>
</feature>
<dbReference type="Proteomes" id="UP001153737">
    <property type="component" value="Chromosome 6"/>
</dbReference>
<dbReference type="GO" id="GO:0015252">
    <property type="term" value="F:proton channel activity"/>
    <property type="evidence" value="ECO:0007669"/>
    <property type="project" value="InterPro"/>
</dbReference>
<protein>
    <submittedName>
        <fullName evidence="12">Uncharacterized protein</fullName>
    </submittedName>
</protein>
<evidence type="ECO:0000256" key="6">
    <source>
        <dbReference type="ARBA" id="ARBA00022781"/>
    </source>
</evidence>
<dbReference type="GO" id="GO:0005886">
    <property type="term" value="C:plasma membrane"/>
    <property type="evidence" value="ECO:0007669"/>
    <property type="project" value="UniProtKB-SubCell"/>
</dbReference>
<feature type="transmembrane region" description="Helical" evidence="11">
    <location>
        <begin position="72"/>
        <end position="91"/>
    </location>
</feature>
<keyword evidence="9 11" id="KW-0472">Membrane</keyword>
<accession>A0A9N9X4R3</accession>
<feature type="transmembrane region" description="Helical" evidence="11">
    <location>
        <begin position="537"/>
        <end position="563"/>
    </location>
</feature>
<keyword evidence="5 11" id="KW-0812">Transmembrane</keyword>
<keyword evidence="13" id="KW-1185">Reference proteome</keyword>
<evidence type="ECO:0000256" key="5">
    <source>
        <dbReference type="ARBA" id="ARBA00022692"/>
    </source>
</evidence>
<sequence length="587" mass="67671">MSNSVRLMHRSLPAMDIRYFPEPEPRKKKRTQRGEEVFTHMLSAFYGKILTIVGIALPLAGAITTSEYSYGVFYVYLYCGSILFFLYIYIVHLKVKSIHERINNSQLHDFIDTLVGYRPYSYIRYGSFYFRMGVIGFGIGSFIYSALEVGQYFEYSSAESCRDLFNILKPVTRILFIILQMLFIFSYDNFMDVQKSKLIAKFGLMHLIATNLSDWFYVLVEFTQHDIFFSAKLMQDQSERYNQTLHVDDLKILQIFMHYKEKKMQCLNSDIMKSIRVRAAPHLAPCAVEYNILCMVILCVMWKNNCSEASEEPSADLSAELSRQSGCNTIYGRSQSQFSVDCAQAEKGLFGGVLLLAVTVISLIMFFELVPNEGVRADVALLQVNIWEAILFWTATLAVLLSMKALRKIEIIQKERTLELEHVLLLITQCGVFVYFVFQIIGACLMGRHKGTAGIRTIMRIVTPLSALVQSCCQTVFILDAWPRRCSTKTEMKRKPGRQLITFLLVINISLWVVNRLKNNQSVSHPNQMDFYGVLTWNIITHVSMPLVVSYRFQSTVCFYEIWKRVYKIRPLKSDIEVDNRDDDAPS</sequence>
<keyword evidence="8" id="KW-0406">Ion transport</keyword>
<organism evidence="12 13">
    <name type="scientific">Phaedon cochleariae</name>
    <name type="common">Mustard beetle</name>
    <dbReference type="NCBI Taxonomy" id="80249"/>
    <lineage>
        <taxon>Eukaryota</taxon>
        <taxon>Metazoa</taxon>
        <taxon>Ecdysozoa</taxon>
        <taxon>Arthropoda</taxon>
        <taxon>Hexapoda</taxon>
        <taxon>Insecta</taxon>
        <taxon>Pterygota</taxon>
        <taxon>Neoptera</taxon>
        <taxon>Endopterygota</taxon>
        <taxon>Coleoptera</taxon>
        <taxon>Polyphaga</taxon>
        <taxon>Cucujiformia</taxon>
        <taxon>Chrysomeloidea</taxon>
        <taxon>Chrysomelidae</taxon>
        <taxon>Chrysomelinae</taxon>
        <taxon>Chrysomelini</taxon>
        <taxon>Phaedon</taxon>
    </lineage>
</organism>